<protein>
    <recommendedName>
        <fullName evidence="2">SpoVT-AbrB domain-containing protein</fullName>
    </recommendedName>
</protein>
<evidence type="ECO:0000313" key="1">
    <source>
        <dbReference type="EMBL" id="XDU61395.1"/>
    </source>
</evidence>
<name>A0AB39V1Q3_9FUSO</name>
<proteinExistence type="predicted"/>
<gene>
    <name evidence="1" type="ORF">AB8B28_06930</name>
</gene>
<sequence>MEKRNSKISFSKAGNGLGAKATLSVPLLKKFGINTEERNVEIIYDENKQEIIIRKKK</sequence>
<dbReference type="KEGG" id="lala:AB8B28_06930"/>
<dbReference type="AlphaFoldDB" id="A0AB39V1Q3"/>
<dbReference type="RefSeq" id="WP_015769232.1">
    <property type="nucleotide sequence ID" value="NZ_CP165647.1"/>
</dbReference>
<organism evidence="1">
    <name type="scientific">Leptotrichia alba</name>
    <dbReference type="NCBI Taxonomy" id="3239304"/>
    <lineage>
        <taxon>Bacteria</taxon>
        <taxon>Fusobacteriati</taxon>
        <taxon>Fusobacteriota</taxon>
        <taxon>Fusobacteriia</taxon>
        <taxon>Fusobacteriales</taxon>
        <taxon>Leptotrichiaceae</taxon>
        <taxon>Leptotrichia</taxon>
    </lineage>
</organism>
<reference evidence="1" key="1">
    <citation type="submission" date="2024-07" db="EMBL/GenBank/DDBJ databases">
        <authorList>
            <person name="Li X.-J."/>
            <person name="Wang X."/>
        </authorList>
    </citation>
    <scope>NUCLEOTIDE SEQUENCE</scope>
    <source>
        <strain evidence="1">HSP-536</strain>
    </source>
</reference>
<accession>A0AB39V1Q3</accession>
<dbReference type="EMBL" id="CP165647">
    <property type="protein sequence ID" value="XDU61395.1"/>
    <property type="molecule type" value="Genomic_DNA"/>
</dbReference>
<evidence type="ECO:0008006" key="2">
    <source>
        <dbReference type="Google" id="ProtNLM"/>
    </source>
</evidence>